<dbReference type="Pfam" id="PF09697">
    <property type="entry name" value="Porph_ging"/>
    <property type="match status" value="1"/>
</dbReference>
<dbReference type="Proteomes" id="UP000184335">
    <property type="component" value="Unassembled WGS sequence"/>
</dbReference>
<accession>A0A1M6HTN7</accession>
<evidence type="ECO:0000313" key="1">
    <source>
        <dbReference type="EMBL" id="SHJ25517.1"/>
    </source>
</evidence>
<protein>
    <submittedName>
        <fullName evidence="1">GLPGLI family protein</fullName>
    </submittedName>
</protein>
<evidence type="ECO:0000313" key="2">
    <source>
        <dbReference type="Proteomes" id="UP000184335"/>
    </source>
</evidence>
<gene>
    <name evidence="1" type="ORF">SAMN05443429_1188</name>
</gene>
<dbReference type="STRING" id="1118202.SAMN05443429_1188"/>
<dbReference type="InterPro" id="IPR005901">
    <property type="entry name" value="GLPGLI"/>
</dbReference>
<dbReference type="NCBIfam" id="TIGR01200">
    <property type="entry name" value="GLPGLI"/>
    <property type="match status" value="1"/>
</dbReference>
<organism evidence="1 2">
    <name type="scientific">Cruoricaptor ignavus</name>
    <dbReference type="NCBI Taxonomy" id="1118202"/>
    <lineage>
        <taxon>Bacteria</taxon>
        <taxon>Pseudomonadati</taxon>
        <taxon>Bacteroidota</taxon>
        <taxon>Flavobacteriia</taxon>
        <taxon>Flavobacteriales</taxon>
        <taxon>Weeksellaceae</taxon>
        <taxon>Cruoricaptor</taxon>
    </lineage>
</organism>
<keyword evidence="2" id="KW-1185">Reference proteome</keyword>
<proteinExistence type="predicted"/>
<dbReference type="EMBL" id="FQYI01000018">
    <property type="protein sequence ID" value="SHJ25517.1"/>
    <property type="molecule type" value="Genomic_DNA"/>
</dbReference>
<dbReference type="AlphaFoldDB" id="A0A1M6HTN7"/>
<sequence length="249" mass="29524">MEEKVVRVIYEFKYQPNKQDTLKRTEDMVLFRSKSKSIFQSYFMYQKDSLLFNEEKLGNSPMNVYGKLKFIPNFKHNYVIEKKFDTNKYEITDKIFSDKYRYAEDITKFEWKPTNKTLKIGNLNCRSATTKFAGRDYIAWYTEDIPIPDGPYKFFGLPGLIVKISDSQNQFDFSLKSVKEIPEIVMIEGNSNKKVIETTRDKFLQAKKTFQENAINDLKNRGITFEDESEVNKFLKEKFKKDNNPIEIE</sequence>
<name>A0A1M6HTN7_9FLAO</name>
<reference evidence="1 2" key="1">
    <citation type="submission" date="2016-11" db="EMBL/GenBank/DDBJ databases">
        <authorList>
            <person name="Jaros S."/>
            <person name="Januszkiewicz K."/>
            <person name="Wedrychowicz H."/>
        </authorList>
    </citation>
    <scope>NUCLEOTIDE SEQUENCE [LARGE SCALE GENOMIC DNA]</scope>
    <source>
        <strain evidence="1 2">DSM 25479</strain>
    </source>
</reference>